<dbReference type="Pfam" id="PF00512">
    <property type="entry name" value="HisKA"/>
    <property type="match status" value="1"/>
</dbReference>
<comment type="caution">
    <text evidence="9">The sequence shown here is derived from an EMBL/GenBank/DDBJ whole genome shotgun (WGS) entry which is preliminary data.</text>
</comment>
<dbReference type="CDD" id="cd00130">
    <property type="entry name" value="PAS"/>
    <property type="match status" value="2"/>
</dbReference>
<organism evidence="9">
    <name type="scientific">hydrocarbon metagenome</name>
    <dbReference type="NCBI Taxonomy" id="938273"/>
    <lineage>
        <taxon>unclassified sequences</taxon>
        <taxon>metagenomes</taxon>
        <taxon>ecological metagenomes</taxon>
    </lineage>
</organism>
<dbReference type="PANTHER" id="PTHR43304">
    <property type="entry name" value="PHYTOCHROME-LIKE PROTEIN CPH1"/>
    <property type="match status" value="1"/>
</dbReference>
<evidence type="ECO:0000259" key="8">
    <source>
        <dbReference type="PROSITE" id="PS50113"/>
    </source>
</evidence>
<dbReference type="InterPro" id="IPR005467">
    <property type="entry name" value="His_kinase_dom"/>
</dbReference>
<accession>A0A0W8E969</accession>
<evidence type="ECO:0000256" key="5">
    <source>
        <dbReference type="ARBA" id="ARBA00022777"/>
    </source>
</evidence>
<dbReference type="EC" id="2.7.13.3" evidence="2"/>
<dbReference type="PRINTS" id="PR00344">
    <property type="entry name" value="BCTRLSENSOR"/>
</dbReference>
<feature type="domain" description="Histidine kinase" evidence="6">
    <location>
        <begin position="852"/>
        <end position="1054"/>
    </location>
</feature>
<dbReference type="Pfam" id="PF00989">
    <property type="entry name" value="PAS"/>
    <property type="match status" value="1"/>
</dbReference>
<dbReference type="PROSITE" id="PS50112">
    <property type="entry name" value="PAS"/>
    <property type="match status" value="3"/>
</dbReference>
<feature type="domain" description="PAC" evidence="8">
    <location>
        <begin position="529"/>
        <end position="581"/>
    </location>
</feature>
<evidence type="ECO:0000313" key="9">
    <source>
        <dbReference type="EMBL" id="KUG05178.1"/>
    </source>
</evidence>
<dbReference type="GO" id="GO:0000155">
    <property type="term" value="F:phosphorelay sensor kinase activity"/>
    <property type="evidence" value="ECO:0007669"/>
    <property type="project" value="InterPro"/>
</dbReference>
<protein>
    <recommendedName>
        <fullName evidence="2">histidine kinase</fullName>
        <ecNumber evidence="2">2.7.13.3</ecNumber>
    </recommendedName>
</protein>
<dbReference type="SUPFAM" id="SSF55874">
    <property type="entry name" value="ATPase domain of HSP90 chaperone/DNA topoisomerase II/histidine kinase"/>
    <property type="match status" value="1"/>
</dbReference>
<dbReference type="PROSITE" id="PS50113">
    <property type="entry name" value="PAC"/>
    <property type="match status" value="3"/>
</dbReference>
<dbReference type="InterPro" id="IPR036097">
    <property type="entry name" value="HisK_dim/P_sf"/>
</dbReference>
<dbReference type="Pfam" id="PF13188">
    <property type="entry name" value="PAS_8"/>
    <property type="match status" value="1"/>
</dbReference>
<dbReference type="InterPro" id="IPR004358">
    <property type="entry name" value="Sig_transdc_His_kin-like_C"/>
</dbReference>
<dbReference type="SUPFAM" id="SSF55785">
    <property type="entry name" value="PYP-like sensor domain (PAS domain)"/>
    <property type="match status" value="4"/>
</dbReference>
<feature type="domain" description="PAS" evidence="7">
    <location>
        <begin position="582"/>
        <end position="620"/>
    </location>
</feature>
<dbReference type="InterPro" id="IPR035965">
    <property type="entry name" value="PAS-like_dom_sf"/>
</dbReference>
<dbReference type="Gene3D" id="3.30.565.10">
    <property type="entry name" value="Histidine kinase-like ATPase, C-terminal domain"/>
    <property type="match status" value="1"/>
</dbReference>
<dbReference type="AlphaFoldDB" id="A0A0W8E969"/>
<dbReference type="Pfam" id="PF02518">
    <property type="entry name" value="HATPase_c"/>
    <property type="match status" value="1"/>
</dbReference>
<keyword evidence="4" id="KW-0808">Transferase</keyword>
<dbReference type="SMART" id="SM00387">
    <property type="entry name" value="HATPase_c"/>
    <property type="match status" value="1"/>
</dbReference>
<evidence type="ECO:0000256" key="3">
    <source>
        <dbReference type="ARBA" id="ARBA00022553"/>
    </source>
</evidence>
<dbReference type="SMART" id="SM00086">
    <property type="entry name" value="PAC"/>
    <property type="match status" value="3"/>
</dbReference>
<dbReference type="Gene3D" id="1.10.287.130">
    <property type="match status" value="1"/>
</dbReference>
<comment type="catalytic activity">
    <reaction evidence="1">
        <text>ATP + protein L-histidine = ADP + protein N-phospho-L-histidine.</text>
        <dbReference type="EC" id="2.7.13.3"/>
    </reaction>
</comment>
<feature type="domain" description="PAS" evidence="7">
    <location>
        <begin position="714"/>
        <end position="784"/>
    </location>
</feature>
<dbReference type="SMART" id="SM00091">
    <property type="entry name" value="PAS"/>
    <property type="match status" value="5"/>
</dbReference>
<dbReference type="InterPro" id="IPR001610">
    <property type="entry name" value="PAC"/>
</dbReference>
<evidence type="ECO:0000259" key="7">
    <source>
        <dbReference type="PROSITE" id="PS50112"/>
    </source>
</evidence>
<dbReference type="PANTHER" id="PTHR43304:SF1">
    <property type="entry name" value="PAC DOMAIN-CONTAINING PROTEIN"/>
    <property type="match status" value="1"/>
</dbReference>
<dbReference type="SMART" id="SM00388">
    <property type="entry name" value="HisKA"/>
    <property type="match status" value="1"/>
</dbReference>
<keyword evidence="5 9" id="KW-0418">Kinase</keyword>
<evidence type="ECO:0000259" key="6">
    <source>
        <dbReference type="PROSITE" id="PS50109"/>
    </source>
</evidence>
<reference evidence="9" key="1">
    <citation type="journal article" date="2015" name="Proc. Natl. Acad. Sci. U.S.A.">
        <title>Networks of energetic and metabolic interactions define dynamics in microbial communities.</title>
        <authorList>
            <person name="Embree M."/>
            <person name="Liu J.K."/>
            <person name="Al-Bassam M.M."/>
            <person name="Zengler K."/>
        </authorList>
    </citation>
    <scope>NUCLEOTIDE SEQUENCE</scope>
</reference>
<dbReference type="InterPro" id="IPR000700">
    <property type="entry name" value="PAS-assoc_C"/>
</dbReference>
<evidence type="ECO:0000256" key="1">
    <source>
        <dbReference type="ARBA" id="ARBA00000085"/>
    </source>
</evidence>
<dbReference type="InterPro" id="IPR003594">
    <property type="entry name" value="HATPase_dom"/>
</dbReference>
<dbReference type="InterPro" id="IPR013655">
    <property type="entry name" value="PAS_fold_3"/>
</dbReference>
<feature type="domain" description="PAC" evidence="8">
    <location>
        <begin position="663"/>
        <end position="713"/>
    </location>
</feature>
<proteinExistence type="predicted"/>
<evidence type="ECO:0000256" key="2">
    <source>
        <dbReference type="ARBA" id="ARBA00012438"/>
    </source>
</evidence>
<dbReference type="EMBL" id="LNQE01001825">
    <property type="protein sequence ID" value="KUG05178.1"/>
    <property type="molecule type" value="Genomic_DNA"/>
</dbReference>
<dbReference type="InterPro" id="IPR000014">
    <property type="entry name" value="PAS"/>
</dbReference>
<dbReference type="SUPFAM" id="SSF47384">
    <property type="entry name" value="Homodimeric domain of signal transducing histidine kinase"/>
    <property type="match status" value="1"/>
</dbReference>
<dbReference type="InterPro" id="IPR036890">
    <property type="entry name" value="HATPase_C_sf"/>
</dbReference>
<feature type="domain" description="PAS" evidence="7">
    <location>
        <begin position="460"/>
        <end position="525"/>
    </location>
</feature>
<dbReference type="InterPro" id="IPR013767">
    <property type="entry name" value="PAS_fold"/>
</dbReference>
<gene>
    <name evidence="9" type="ORF">ASZ90_017405</name>
</gene>
<dbReference type="NCBIfam" id="TIGR00229">
    <property type="entry name" value="sensory_box"/>
    <property type="match status" value="3"/>
</dbReference>
<dbReference type="CDD" id="cd00082">
    <property type="entry name" value="HisKA"/>
    <property type="match status" value="1"/>
</dbReference>
<dbReference type="InterPro" id="IPR003661">
    <property type="entry name" value="HisK_dim/P_dom"/>
</dbReference>
<dbReference type="Pfam" id="PF08447">
    <property type="entry name" value="PAS_3"/>
    <property type="match status" value="1"/>
</dbReference>
<dbReference type="PROSITE" id="PS50109">
    <property type="entry name" value="HIS_KIN"/>
    <property type="match status" value="1"/>
</dbReference>
<keyword evidence="3" id="KW-0597">Phosphoprotein</keyword>
<sequence length="1054" mass="120889">MDLLCNNSVIRDLTINFKPDDYICHVYESSEEAHKLSAGILESCVNHGDKFIYLSDASRCTLFRDYLGSLNVNPTLLENDGLLLIKDIRINNLFSDSKAFLNCHTCSQKIHNTETYLIIDINNTEEKMLTMHSLLENLAALNGYLLSNFSIGLLAQFDNRNFTPIKQQMLFSLYPIHILNKEIHYNRLYQKPSQKEPDEINNTVKDSNLQIIDLPIYESNERGEIISCNSVFNVFTGYTNDELLYRNVSDVVSGRRDLFPAVNSHQLETLDSPLSIYHFQTEYRKKDGSFIITDEIMCSLLIKEANYVNYHILRYYDGEPDTYYMLLHHNAHQYQRIFNTSNGAMILLDPLTDREGKIYDARIMEISQSCENIMNISSQRLSEQTVSDMSCINLHLWLEGIEVVLGTGRQVYFEAYEPIIEKYLDIIIFAPIAGKLAAVIVDVTQVKKIEERFQEQIIFLENILDGIPTPAFYRDTCGNFQFANKAFEIALGLARKDILGKSLFRVLPEDLASKYREMDLDLLSNAGIQTYEWEFQNADGDRHDVIFNKAPLSNSDQEFIGVVGTFIDITQRKIAQEALRISEEKFRSVFHQSPIGIAVYNPRGQLLDVNMAMTDILGIEGIDDVKHFNLFADKHFRPTDEDTLANLAILSYEEELNFDKIRTSKTFRTLKTGKSLIRYYISPLRYPDGSIEGFLVQIQDITEQKKAAEALRDSEANLRRLTDNMIDMIGQVNIGGDYEYITPSCYSMLGYETEEMLGRSFYEFIHPQDLENVREHFISAFRAKTFSKFDYRYRCKDDSYLYMETVVNVIYDCKGRIYGAVLVSRDISDRKRMEGELSRLDRLKTVGEMAAGLGHEIRNPMTTVRGFLQMLGGNLEFKDYKEVFDLMIEELDDANSIITEFLSLAKDKPLYSEKENLNDILMAIYPLISADAIKSDKQVKMDLKTIPDLMLDSKEIRQLIFNMTRNGLESMAAGEVLTIRTYQDDNTVVLQIQDQGCGIQEEILDNLGTPFYTTKDMGIGLGLPICFNIASRHNASIDVDTSSEGTTFWVKFKL</sequence>
<evidence type="ECO:0000256" key="4">
    <source>
        <dbReference type="ARBA" id="ARBA00022679"/>
    </source>
</evidence>
<dbReference type="GO" id="GO:0006355">
    <property type="term" value="P:regulation of DNA-templated transcription"/>
    <property type="evidence" value="ECO:0007669"/>
    <property type="project" value="InterPro"/>
</dbReference>
<dbReference type="Pfam" id="PF13426">
    <property type="entry name" value="PAS_9"/>
    <property type="match status" value="1"/>
</dbReference>
<dbReference type="InterPro" id="IPR052162">
    <property type="entry name" value="Sensor_kinase/Photoreceptor"/>
</dbReference>
<name>A0A0W8E969_9ZZZZ</name>
<dbReference type="Gene3D" id="3.30.450.20">
    <property type="entry name" value="PAS domain"/>
    <property type="match status" value="4"/>
</dbReference>
<feature type="domain" description="PAC" evidence="8">
    <location>
        <begin position="787"/>
        <end position="839"/>
    </location>
</feature>